<gene>
    <name evidence="1" type="ORF">B1B_11586</name>
</gene>
<accession>T0ZMG1</accession>
<dbReference type="Pfam" id="PF08282">
    <property type="entry name" value="Hydrolase_3"/>
    <property type="match status" value="1"/>
</dbReference>
<name>T0ZMG1_9ZZZZ</name>
<dbReference type="InterPro" id="IPR036412">
    <property type="entry name" value="HAD-like_sf"/>
</dbReference>
<reference evidence="1" key="2">
    <citation type="journal article" date="2014" name="ISME J.">
        <title>Microbial stratification in low pH oxic and suboxic macroscopic growths along an acid mine drainage.</title>
        <authorList>
            <person name="Mendez-Garcia C."/>
            <person name="Mesa V."/>
            <person name="Sprenger R.R."/>
            <person name="Richter M."/>
            <person name="Diez M.S."/>
            <person name="Solano J."/>
            <person name="Bargiela R."/>
            <person name="Golyshina O.V."/>
            <person name="Manteca A."/>
            <person name="Ramos J.L."/>
            <person name="Gallego J.R."/>
            <person name="Llorente I."/>
            <person name="Martins Dos Santos V.A."/>
            <person name="Jensen O.N."/>
            <person name="Pelaez A.I."/>
            <person name="Sanchez J."/>
            <person name="Ferrer M."/>
        </authorList>
    </citation>
    <scope>NUCLEOTIDE SEQUENCE</scope>
</reference>
<dbReference type="AlphaFoldDB" id="T0ZMG1"/>
<dbReference type="Gene3D" id="3.40.50.1000">
    <property type="entry name" value="HAD superfamily/HAD-like"/>
    <property type="match status" value="1"/>
</dbReference>
<evidence type="ECO:0000313" key="1">
    <source>
        <dbReference type="EMBL" id="EQD49531.1"/>
    </source>
</evidence>
<protein>
    <submittedName>
        <fullName evidence="1">Phosphoglycolate phosphatase</fullName>
    </submittedName>
</protein>
<sequence length="66" mass="7056">MAPRIPSARRPATDRSRPPIRVLVTDVDGTLTDRSRRLDPAAVAAIRAVEDRGLSVVLATGNVLPV</sequence>
<comment type="caution">
    <text evidence="1">The sequence shown here is derived from an EMBL/GenBank/DDBJ whole genome shotgun (WGS) entry which is preliminary data.</text>
</comment>
<dbReference type="InterPro" id="IPR023214">
    <property type="entry name" value="HAD_sf"/>
</dbReference>
<dbReference type="EMBL" id="AUZY01007542">
    <property type="protein sequence ID" value="EQD49531.1"/>
    <property type="molecule type" value="Genomic_DNA"/>
</dbReference>
<dbReference type="SUPFAM" id="SSF56784">
    <property type="entry name" value="HAD-like"/>
    <property type="match status" value="1"/>
</dbReference>
<proteinExistence type="predicted"/>
<organism evidence="1">
    <name type="scientific">mine drainage metagenome</name>
    <dbReference type="NCBI Taxonomy" id="410659"/>
    <lineage>
        <taxon>unclassified sequences</taxon>
        <taxon>metagenomes</taxon>
        <taxon>ecological metagenomes</taxon>
    </lineage>
</organism>
<reference evidence="1" key="1">
    <citation type="submission" date="2013-08" db="EMBL/GenBank/DDBJ databases">
        <authorList>
            <person name="Mendez C."/>
            <person name="Richter M."/>
            <person name="Ferrer M."/>
            <person name="Sanchez J."/>
        </authorList>
    </citation>
    <scope>NUCLEOTIDE SEQUENCE</scope>
</reference>
<feature type="non-terminal residue" evidence="1">
    <location>
        <position position="66"/>
    </location>
</feature>